<dbReference type="PANTHER" id="PTHR47928:SF190">
    <property type="entry name" value="PENTACOTRIPEPTIDE-REPEAT REGION OF PRORP DOMAIN-CONTAINING PROTEIN"/>
    <property type="match status" value="1"/>
</dbReference>
<evidence type="ECO:0000256" key="2">
    <source>
        <dbReference type="PROSITE-ProRule" id="PRU00708"/>
    </source>
</evidence>
<dbReference type="HOGENOM" id="CLU_002706_15_10_1"/>
<dbReference type="Pfam" id="PF01535">
    <property type="entry name" value="PPR"/>
    <property type="match status" value="7"/>
</dbReference>
<dbReference type="OrthoDB" id="736572at2759"/>
<dbReference type="Pfam" id="PF13041">
    <property type="entry name" value="PPR_2"/>
    <property type="match status" value="2"/>
</dbReference>
<organism evidence="4">
    <name type="scientific">Selaginella moellendorffii</name>
    <name type="common">Spikemoss</name>
    <dbReference type="NCBI Taxonomy" id="88036"/>
    <lineage>
        <taxon>Eukaryota</taxon>
        <taxon>Viridiplantae</taxon>
        <taxon>Streptophyta</taxon>
        <taxon>Embryophyta</taxon>
        <taxon>Tracheophyta</taxon>
        <taxon>Lycopodiopsida</taxon>
        <taxon>Selaginellales</taxon>
        <taxon>Selaginellaceae</taxon>
        <taxon>Selaginella</taxon>
    </lineage>
</organism>
<dbReference type="InterPro" id="IPR050421">
    <property type="entry name" value="PPR"/>
</dbReference>
<dbReference type="AlphaFoldDB" id="D8SDY4"/>
<evidence type="ECO:0000313" key="3">
    <source>
        <dbReference type="EMBL" id="EFJ17329.1"/>
    </source>
</evidence>
<keyword evidence="1" id="KW-0677">Repeat</keyword>
<dbReference type="Proteomes" id="UP000001514">
    <property type="component" value="Unassembled WGS sequence"/>
</dbReference>
<evidence type="ECO:0000256" key="1">
    <source>
        <dbReference type="ARBA" id="ARBA00022737"/>
    </source>
</evidence>
<dbReference type="InterPro" id="IPR011990">
    <property type="entry name" value="TPR-like_helical_dom_sf"/>
</dbReference>
<dbReference type="FunFam" id="1.25.40.10:FF:000158">
    <property type="entry name" value="pentatricopeptide repeat-containing protein At2g33680"/>
    <property type="match status" value="1"/>
</dbReference>
<dbReference type="KEGG" id="smo:SELMODRAFT_114884"/>
<feature type="repeat" description="PPR" evidence="2">
    <location>
        <begin position="487"/>
        <end position="521"/>
    </location>
</feature>
<dbReference type="NCBIfam" id="TIGR00756">
    <property type="entry name" value="PPR"/>
    <property type="match status" value="5"/>
</dbReference>
<dbReference type="PANTHER" id="PTHR47928">
    <property type="entry name" value="REPEAT-CONTAINING PROTEIN, PUTATIVE-RELATED"/>
    <property type="match status" value="1"/>
</dbReference>
<dbReference type="Gramene" id="EFJ17329">
    <property type="protein sequence ID" value="EFJ17329"/>
    <property type="gene ID" value="SELMODRAFT_114884"/>
</dbReference>
<keyword evidence="4" id="KW-1185">Reference proteome</keyword>
<dbReference type="GO" id="GO:0048731">
    <property type="term" value="P:system development"/>
    <property type="evidence" value="ECO:0007669"/>
    <property type="project" value="UniProtKB-ARBA"/>
</dbReference>
<feature type="repeat" description="PPR" evidence="2">
    <location>
        <begin position="279"/>
        <end position="313"/>
    </location>
</feature>
<feature type="repeat" description="PPR" evidence="2">
    <location>
        <begin position="79"/>
        <end position="113"/>
    </location>
</feature>
<proteinExistence type="predicted"/>
<dbReference type="PROSITE" id="PS51375">
    <property type="entry name" value="PPR"/>
    <property type="match status" value="5"/>
</dbReference>
<gene>
    <name evidence="3" type="ORF">SELMODRAFT_114884</name>
</gene>
<feature type="repeat" description="PPR" evidence="2">
    <location>
        <begin position="384"/>
        <end position="418"/>
    </location>
</feature>
<feature type="repeat" description="PPR" evidence="2">
    <location>
        <begin position="179"/>
        <end position="213"/>
    </location>
</feature>
<protein>
    <recommendedName>
        <fullName evidence="5">Pentacotripeptide-repeat region of PRORP domain-containing protein</fullName>
    </recommendedName>
</protein>
<dbReference type="Gene3D" id="1.25.40.10">
    <property type="entry name" value="Tetratricopeptide repeat domain"/>
    <property type="match status" value="5"/>
</dbReference>
<dbReference type="eggNOG" id="KOG4197">
    <property type="taxonomic scope" value="Eukaryota"/>
</dbReference>
<evidence type="ECO:0008006" key="5">
    <source>
        <dbReference type="Google" id="ProtNLM"/>
    </source>
</evidence>
<dbReference type="EMBL" id="GL377614">
    <property type="protein sequence ID" value="EFJ17329.1"/>
    <property type="molecule type" value="Genomic_DNA"/>
</dbReference>
<name>D8SDY4_SELML</name>
<reference evidence="3 4" key="1">
    <citation type="journal article" date="2011" name="Science">
        <title>The Selaginella genome identifies genetic changes associated with the evolution of vascular plants.</title>
        <authorList>
            <person name="Banks J.A."/>
            <person name="Nishiyama T."/>
            <person name="Hasebe M."/>
            <person name="Bowman J.L."/>
            <person name="Gribskov M."/>
            <person name="dePamphilis C."/>
            <person name="Albert V.A."/>
            <person name="Aono N."/>
            <person name="Aoyama T."/>
            <person name="Ambrose B.A."/>
            <person name="Ashton N.W."/>
            <person name="Axtell M.J."/>
            <person name="Barker E."/>
            <person name="Barker M.S."/>
            <person name="Bennetzen J.L."/>
            <person name="Bonawitz N.D."/>
            <person name="Chapple C."/>
            <person name="Cheng C."/>
            <person name="Correa L.G."/>
            <person name="Dacre M."/>
            <person name="DeBarry J."/>
            <person name="Dreyer I."/>
            <person name="Elias M."/>
            <person name="Engstrom E.M."/>
            <person name="Estelle M."/>
            <person name="Feng L."/>
            <person name="Finet C."/>
            <person name="Floyd S.K."/>
            <person name="Frommer W.B."/>
            <person name="Fujita T."/>
            <person name="Gramzow L."/>
            <person name="Gutensohn M."/>
            <person name="Harholt J."/>
            <person name="Hattori M."/>
            <person name="Heyl A."/>
            <person name="Hirai T."/>
            <person name="Hiwatashi Y."/>
            <person name="Ishikawa M."/>
            <person name="Iwata M."/>
            <person name="Karol K.G."/>
            <person name="Koehler B."/>
            <person name="Kolukisaoglu U."/>
            <person name="Kubo M."/>
            <person name="Kurata T."/>
            <person name="Lalonde S."/>
            <person name="Li K."/>
            <person name="Li Y."/>
            <person name="Litt A."/>
            <person name="Lyons E."/>
            <person name="Manning G."/>
            <person name="Maruyama T."/>
            <person name="Michael T.P."/>
            <person name="Mikami K."/>
            <person name="Miyazaki S."/>
            <person name="Morinaga S."/>
            <person name="Murata T."/>
            <person name="Mueller-Roeber B."/>
            <person name="Nelson D.R."/>
            <person name="Obara M."/>
            <person name="Oguri Y."/>
            <person name="Olmstead R.G."/>
            <person name="Onodera N."/>
            <person name="Petersen B.L."/>
            <person name="Pils B."/>
            <person name="Prigge M."/>
            <person name="Rensing S.A."/>
            <person name="Riano-Pachon D.M."/>
            <person name="Roberts A.W."/>
            <person name="Sato Y."/>
            <person name="Scheller H.V."/>
            <person name="Schulz B."/>
            <person name="Schulz C."/>
            <person name="Shakirov E.V."/>
            <person name="Shibagaki N."/>
            <person name="Shinohara N."/>
            <person name="Shippen D.E."/>
            <person name="Soerensen I."/>
            <person name="Sotooka R."/>
            <person name="Sugimoto N."/>
            <person name="Sugita M."/>
            <person name="Sumikawa N."/>
            <person name="Tanurdzic M."/>
            <person name="Theissen G."/>
            <person name="Ulvskov P."/>
            <person name="Wakazuki S."/>
            <person name="Weng J.K."/>
            <person name="Willats W.W."/>
            <person name="Wipf D."/>
            <person name="Wolf P.G."/>
            <person name="Yang L."/>
            <person name="Zimmer A.D."/>
            <person name="Zhu Q."/>
            <person name="Mitros T."/>
            <person name="Hellsten U."/>
            <person name="Loque D."/>
            <person name="Otillar R."/>
            <person name="Salamov A."/>
            <person name="Schmutz J."/>
            <person name="Shapiro H."/>
            <person name="Lindquist E."/>
            <person name="Lucas S."/>
            <person name="Rokhsar D."/>
            <person name="Grigoriev I.V."/>
        </authorList>
    </citation>
    <scope>NUCLEOTIDE SEQUENCE [LARGE SCALE GENOMIC DNA]</scope>
</reference>
<accession>D8SDY4</accession>
<dbReference type="InterPro" id="IPR002885">
    <property type="entry name" value="PPR_rpt"/>
</dbReference>
<dbReference type="InParanoid" id="D8SDY4"/>
<sequence>MEAKRSIDAEGYCSLLRACGSSRSLDDGWAIHARIIAHSPGLLESSNPLLAAHLFHMYLRCHSLRDAIEVFDRIPGRRSVVLWTAAIGAYADAGQSSAALRFYRRMLLDGERADPITFITVLGACSSARLGEAIYFQILASGFGRSHATKLGNAMISMYGTCGSAGSAAGIFVGMRERDLITWTSMIHAFAKTGQNRDAILCFRSMQQGGFRANAVTIVSVLGACSDVEDGRIIHRIASDAGFLRENPLAANAVINMYGKSGNLAEARGVFREIYASQCVISWNTMMSACIQQERDEEALALFQEMISTGSIAPDNVSCVLALTACANLEALEAGEAIHAIALEIGLLVIENPVLINCVLHLYGRCGRLDRAAAIFREHRGDESLVSSNTIIGAFAQHGRWKEALAIFRGMQIAGIRPSKLTFAAVLDGCANLSALAEGRSIHALAAALGLEQEAVVATSLVDMYGRCGCLTIAQGIFDAMPAKNKNELAWSTLFGAYAHRGRLGQAMKILGRMQQEGVKIHPALFVSVLNSCSHAGMLEECLRQFASMRLDHGIQPKMEHFGCVIDLLGRLGALAEAERFMGRIPGGRPNLLIWMSFLGSCRTHSDLERAKRAAREAIALEPRRSSSYAVLASVIAAQKP</sequence>
<evidence type="ECO:0000313" key="4">
    <source>
        <dbReference type="Proteomes" id="UP000001514"/>
    </source>
</evidence>